<dbReference type="AlphaFoldDB" id="A0AAW2KE34"/>
<sequence>MSSHEVLDWEYFRPTLKNGVTKVFFDKRMIEGSSVRDHGVMMLSLVEKFKDLQANHEEEMYVDMILQSLPPSYDQFIIKYNMNGLEKSLHELTSMFVQYEATIEKSASSVLVGEVSNSKVKAKVAGREKRMKDEMSSTTVSTSSAPVTPLGEGNGKRKRVRQSRILNDLCIYC</sequence>
<gene>
    <name evidence="2" type="ORF">Sangu_2498500</name>
</gene>
<evidence type="ECO:0000256" key="1">
    <source>
        <dbReference type="SAM" id="MobiDB-lite"/>
    </source>
</evidence>
<name>A0AAW2KE34_9LAMI</name>
<organism evidence="2">
    <name type="scientific">Sesamum angustifolium</name>
    <dbReference type="NCBI Taxonomy" id="2727405"/>
    <lineage>
        <taxon>Eukaryota</taxon>
        <taxon>Viridiplantae</taxon>
        <taxon>Streptophyta</taxon>
        <taxon>Embryophyta</taxon>
        <taxon>Tracheophyta</taxon>
        <taxon>Spermatophyta</taxon>
        <taxon>Magnoliopsida</taxon>
        <taxon>eudicotyledons</taxon>
        <taxon>Gunneridae</taxon>
        <taxon>Pentapetalae</taxon>
        <taxon>asterids</taxon>
        <taxon>lamiids</taxon>
        <taxon>Lamiales</taxon>
        <taxon>Pedaliaceae</taxon>
        <taxon>Sesamum</taxon>
    </lineage>
</organism>
<evidence type="ECO:0000313" key="2">
    <source>
        <dbReference type="EMBL" id="KAL0304708.1"/>
    </source>
</evidence>
<reference evidence="2" key="2">
    <citation type="journal article" date="2024" name="Plant">
        <title>Genomic evolution and insights into agronomic trait innovations of Sesamum species.</title>
        <authorList>
            <person name="Miao H."/>
            <person name="Wang L."/>
            <person name="Qu L."/>
            <person name="Liu H."/>
            <person name="Sun Y."/>
            <person name="Le M."/>
            <person name="Wang Q."/>
            <person name="Wei S."/>
            <person name="Zheng Y."/>
            <person name="Lin W."/>
            <person name="Duan Y."/>
            <person name="Cao H."/>
            <person name="Xiong S."/>
            <person name="Wang X."/>
            <person name="Wei L."/>
            <person name="Li C."/>
            <person name="Ma Q."/>
            <person name="Ju M."/>
            <person name="Zhao R."/>
            <person name="Li G."/>
            <person name="Mu C."/>
            <person name="Tian Q."/>
            <person name="Mei H."/>
            <person name="Zhang T."/>
            <person name="Gao T."/>
            <person name="Zhang H."/>
        </authorList>
    </citation>
    <scope>NUCLEOTIDE SEQUENCE</scope>
    <source>
        <strain evidence="2">G01</strain>
    </source>
</reference>
<feature type="compositionally biased region" description="Low complexity" evidence="1">
    <location>
        <begin position="136"/>
        <end position="149"/>
    </location>
</feature>
<reference evidence="2" key="1">
    <citation type="submission" date="2020-06" db="EMBL/GenBank/DDBJ databases">
        <authorList>
            <person name="Li T."/>
            <person name="Hu X."/>
            <person name="Zhang T."/>
            <person name="Song X."/>
            <person name="Zhang H."/>
            <person name="Dai N."/>
            <person name="Sheng W."/>
            <person name="Hou X."/>
            <person name="Wei L."/>
        </authorList>
    </citation>
    <scope>NUCLEOTIDE SEQUENCE</scope>
    <source>
        <strain evidence="2">G01</strain>
        <tissue evidence="2">Leaf</tissue>
    </source>
</reference>
<comment type="caution">
    <text evidence="2">The sequence shown here is derived from an EMBL/GenBank/DDBJ whole genome shotgun (WGS) entry which is preliminary data.</text>
</comment>
<accession>A0AAW2KE34</accession>
<protein>
    <submittedName>
        <fullName evidence="2">Uncharacterized protein</fullName>
    </submittedName>
</protein>
<dbReference type="EMBL" id="JACGWK010000192">
    <property type="protein sequence ID" value="KAL0304708.1"/>
    <property type="molecule type" value="Genomic_DNA"/>
</dbReference>
<proteinExistence type="predicted"/>
<feature type="compositionally biased region" description="Basic and acidic residues" evidence="1">
    <location>
        <begin position="125"/>
        <end position="135"/>
    </location>
</feature>
<feature type="region of interest" description="Disordered" evidence="1">
    <location>
        <begin position="123"/>
        <end position="158"/>
    </location>
</feature>
<dbReference type="Pfam" id="PF14223">
    <property type="entry name" value="Retrotran_gag_2"/>
    <property type="match status" value="1"/>
</dbReference>